<name>A0AA37NYK0_9PEZI</name>
<feature type="transmembrane region" description="Helical" evidence="8">
    <location>
        <begin position="322"/>
        <end position="344"/>
    </location>
</feature>
<feature type="transmembrane region" description="Helical" evidence="8">
    <location>
        <begin position="376"/>
        <end position="397"/>
    </location>
</feature>
<dbReference type="PANTHER" id="PTHR31145:SF2">
    <property type="entry name" value="FLAVIN CARRIER PROTEIN 2"/>
    <property type="match status" value="1"/>
</dbReference>
<dbReference type="RefSeq" id="XP_049125825.1">
    <property type="nucleotide sequence ID" value="XM_049269868.1"/>
</dbReference>
<keyword evidence="4 9" id="KW-0732">Signal</keyword>
<protein>
    <submittedName>
        <fullName evidence="11">Flavin carrier protein 2</fullName>
    </submittedName>
</protein>
<keyword evidence="6 8" id="KW-0472">Membrane</keyword>
<reference evidence="11 12" key="1">
    <citation type="submission" date="2022-03" db="EMBL/GenBank/DDBJ databases">
        <title>Genome data of Colletotrichum spp.</title>
        <authorList>
            <person name="Utami Y.D."/>
            <person name="Hiruma K."/>
        </authorList>
    </citation>
    <scope>NUCLEOTIDE SEQUENCE [LARGE SCALE GENOMIC DNA]</scope>
    <source>
        <strain evidence="11 12">MAFF 239500</strain>
    </source>
</reference>
<evidence type="ECO:0000256" key="8">
    <source>
        <dbReference type="SAM" id="Phobius"/>
    </source>
</evidence>
<feature type="region of interest" description="Disordered" evidence="7">
    <location>
        <begin position="506"/>
        <end position="600"/>
    </location>
</feature>
<evidence type="ECO:0000256" key="9">
    <source>
        <dbReference type="SAM" id="SignalP"/>
    </source>
</evidence>
<keyword evidence="3 8" id="KW-0812">Transmembrane</keyword>
<organism evidence="11 12">
    <name type="scientific">Colletotrichum spaethianum</name>
    <dbReference type="NCBI Taxonomy" id="700344"/>
    <lineage>
        <taxon>Eukaryota</taxon>
        <taxon>Fungi</taxon>
        <taxon>Dikarya</taxon>
        <taxon>Ascomycota</taxon>
        <taxon>Pezizomycotina</taxon>
        <taxon>Sordariomycetes</taxon>
        <taxon>Hypocreomycetidae</taxon>
        <taxon>Glomerellales</taxon>
        <taxon>Glomerellaceae</taxon>
        <taxon>Colletotrichum</taxon>
        <taxon>Colletotrichum spaethianum species complex</taxon>
    </lineage>
</organism>
<keyword evidence="12" id="KW-1185">Reference proteome</keyword>
<dbReference type="GO" id="GO:0016020">
    <property type="term" value="C:membrane"/>
    <property type="evidence" value="ECO:0007669"/>
    <property type="project" value="UniProtKB-SubCell"/>
</dbReference>
<feature type="transmembrane region" description="Helical" evidence="8">
    <location>
        <begin position="403"/>
        <end position="424"/>
    </location>
</feature>
<evidence type="ECO:0000259" key="10">
    <source>
        <dbReference type="SMART" id="SM01320"/>
    </source>
</evidence>
<evidence type="ECO:0000256" key="7">
    <source>
        <dbReference type="SAM" id="MobiDB-lite"/>
    </source>
</evidence>
<comment type="caution">
    <text evidence="11">The sequence shown here is derived from an EMBL/GenBank/DDBJ whole genome shotgun (WGS) entry which is preliminary data.</text>
</comment>
<dbReference type="SMART" id="SM01320">
    <property type="entry name" value="TRP_N"/>
    <property type="match status" value="1"/>
</dbReference>
<dbReference type="PANTHER" id="PTHR31145">
    <property type="entry name" value="INTEGRAL MEMBRANE PROTEIN (AFU_ORTHOLOGUE AFUA_7G01610)"/>
    <property type="match status" value="1"/>
</dbReference>
<comment type="subcellular location">
    <subcellularLocation>
        <location evidence="1">Membrane</location>
        <topology evidence="1">Multi-pass membrane protein</topology>
    </subcellularLocation>
</comment>
<comment type="similarity">
    <text evidence="2">Belongs to the transient receptor potential (TRP) ion channel family.</text>
</comment>
<proteinExistence type="inferred from homology"/>
<gene>
    <name evidence="11" type="ORF">ColSpa_03656</name>
</gene>
<dbReference type="Pfam" id="PF14558">
    <property type="entry name" value="TRP_N"/>
    <property type="match status" value="1"/>
</dbReference>
<feature type="domain" description="ML-like" evidence="10">
    <location>
        <begin position="23"/>
        <end position="161"/>
    </location>
</feature>
<evidence type="ECO:0000313" key="12">
    <source>
        <dbReference type="Proteomes" id="UP001055115"/>
    </source>
</evidence>
<dbReference type="Proteomes" id="UP001055115">
    <property type="component" value="Unassembled WGS sequence"/>
</dbReference>
<dbReference type="InterPro" id="IPR010308">
    <property type="entry name" value="TRP_C"/>
</dbReference>
<feature type="transmembrane region" description="Helical" evidence="8">
    <location>
        <begin position="465"/>
        <end position="485"/>
    </location>
</feature>
<dbReference type="EMBL" id="BQXU01000007">
    <property type="protein sequence ID" value="GKT43475.1"/>
    <property type="molecule type" value="Genomic_DNA"/>
</dbReference>
<dbReference type="GO" id="GO:0009272">
    <property type="term" value="P:fungal-type cell wall biogenesis"/>
    <property type="evidence" value="ECO:0007669"/>
    <property type="project" value="TreeGrafter"/>
</dbReference>
<evidence type="ECO:0000256" key="6">
    <source>
        <dbReference type="ARBA" id="ARBA00023136"/>
    </source>
</evidence>
<evidence type="ECO:0000256" key="3">
    <source>
        <dbReference type="ARBA" id="ARBA00022692"/>
    </source>
</evidence>
<dbReference type="AlphaFoldDB" id="A0AA37NYK0"/>
<evidence type="ECO:0000313" key="11">
    <source>
        <dbReference type="EMBL" id="GKT43475.1"/>
    </source>
</evidence>
<sequence>MKLTAVVPYLIYAFLPSALAGDRILQSSSLNNCQKDSDFEASLFNIVVSANNGSVTANVAAVVSVEGKAVFDVALRIYGYEYLRMTIDPCTSNLQGLCPMKPGKIDMEFSFEIGDKLDAVPGIAYTIPDLDATIRAIVNLTDTNQTVACVEADFSNGKTVDLVGVKWATAVIAGLGLGSAGIISAMGHSDAAAHLAANALSLFGYFQAQAFLGLSGVDMPPIVQGWTQNFQWSMGIVHLGWMQTLCTWYQRSTGGTASRLLDTVSSVSVQVSKRSVDLVHGSVKRGLGALAKRANIKLENGSYLVYGIQRVAFKARIETTNLFLTGLIVYCAFVLFTVLGVAAFRYGTEIAAKNNWTKRDRFVEFRRDWKTTLKGILFRLCLIGFPQIAVLCLWEFVQADSPALIVLAVVFFFGTLFTLFWASFKVIRIAKQSILTHQNPAHVLFSNPAIINKWGFLYVQYRASAYYFIIPFIAYVFLKAAVGLLDLDEDDSNRRESLRFGEKAIEGGMGNAPYRPPSPPSGDNHELSVLPSAGTRPAISPSVPMFPADPSIRPRTPVTPHSQPGNDFPPTSPFANHQNMHEFRLQNNNSPWQRGAGYDH</sequence>
<evidence type="ECO:0000256" key="4">
    <source>
        <dbReference type="ARBA" id="ARBA00022729"/>
    </source>
</evidence>
<dbReference type="GO" id="GO:0055085">
    <property type="term" value="P:transmembrane transport"/>
    <property type="evidence" value="ECO:0007669"/>
    <property type="project" value="TreeGrafter"/>
</dbReference>
<evidence type="ECO:0000256" key="2">
    <source>
        <dbReference type="ARBA" id="ARBA00010642"/>
    </source>
</evidence>
<keyword evidence="5 8" id="KW-1133">Transmembrane helix</keyword>
<dbReference type="InterPro" id="IPR040241">
    <property type="entry name" value="TRP_Flc/Pkd2-like"/>
</dbReference>
<evidence type="ECO:0000256" key="1">
    <source>
        <dbReference type="ARBA" id="ARBA00004141"/>
    </source>
</evidence>
<feature type="signal peptide" evidence="9">
    <location>
        <begin position="1"/>
        <end position="20"/>
    </location>
</feature>
<accession>A0AA37NYK0</accession>
<dbReference type="GeneID" id="73324458"/>
<dbReference type="InterPro" id="IPR032800">
    <property type="entry name" value="TRP_N"/>
</dbReference>
<evidence type="ECO:0000256" key="5">
    <source>
        <dbReference type="ARBA" id="ARBA00022989"/>
    </source>
</evidence>
<feature type="chain" id="PRO_5041248328" evidence="9">
    <location>
        <begin position="21"/>
        <end position="600"/>
    </location>
</feature>
<dbReference type="Pfam" id="PF06011">
    <property type="entry name" value="TRP"/>
    <property type="match status" value="1"/>
</dbReference>